<feature type="transmembrane region" description="Helical" evidence="1">
    <location>
        <begin position="89"/>
        <end position="114"/>
    </location>
</feature>
<evidence type="ECO:0000313" key="2">
    <source>
        <dbReference type="EMBL" id="MFB9201956.1"/>
    </source>
</evidence>
<protein>
    <submittedName>
        <fullName evidence="2">Uncharacterized protein</fullName>
    </submittedName>
</protein>
<evidence type="ECO:0000313" key="3">
    <source>
        <dbReference type="Proteomes" id="UP001589647"/>
    </source>
</evidence>
<keyword evidence="1" id="KW-0812">Transmembrane</keyword>
<gene>
    <name evidence="2" type="ORF">ACFFV7_12210</name>
</gene>
<keyword evidence="1" id="KW-0472">Membrane</keyword>
<dbReference type="EMBL" id="JBHMEI010000006">
    <property type="protein sequence ID" value="MFB9201956.1"/>
    <property type="molecule type" value="Genomic_DNA"/>
</dbReference>
<feature type="transmembrane region" description="Helical" evidence="1">
    <location>
        <begin position="33"/>
        <end position="54"/>
    </location>
</feature>
<organism evidence="2 3">
    <name type="scientific">Nonomuraea spiralis</name>
    <dbReference type="NCBI Taxonomy" id="46182"/>
    <lineage>
        <taxon>Bacteria</taxon>
        <taxon>Bacillati</taxon>
        <taxon>Actinomycetota</taxon>
        <taxon>Actinomycetes</taxon>
        <taxon>Streptosporangiales</taxon>
        <taxon>Streptosporangiaceae</taxon>
        <taxon>Nonomuraea</taxon>
    </lineage>
</organism>
<keyword evidence="3" id="KW-1185">Reference proteome</keyword>
<proteinExistence type="predicted"/>
<evidence type="ECO:0000256" key="1">
    <source>
        <dbReference type="SAM" id="Phobius"/>
    </source>
</evidence>
<keyword evidence="1" id="KW-1133">Transmembrane helix</keyword>
<reference evidence="2 3" key="1">
    <citation type="submission" date="2024-09" db="EMBL/GenBank/DDBJ databases">
        <authorList>
            <person name="Sun Q."/>
            <person name="Mori K."/>
        </authorList>
    </citation>
    <scope>NUCLEOTIDE SEQUENCE [LARGE SCALE GENOMIC DNA]</scope>
    <source>
        <strain evidence="2 3">CCM 3426</strain>
    </source>
</reference>
<dbReference type="Proteomes" id="UP001589647">
    <property type="component" value="Unassembled WGS sequence"/>
</dbReference>
<sequence length="132" mass="13876">MRLLLRSALAGAVVALLLLLLLQWPTRDSDSELKLVMAFALAPFPLSMVAALLARLPAWPIVGLVAPFAMLGVALIQPDYDPWVSDENLSLSLLIAVPAVTGFMLTALLFALLIGKTAGPLAVDATKGDTVA</sequence>
<dbReference type="RefSeq" id="WP_189647235.1">
    <property type="nucleotide sequence ID" value="NZ_BMRC01000004.1"/>
</dbReference>
<comment type="caution">
    <text evidence="2">The sequence shown here is derived from an EMBL/GenBank/DDBJ whole genome shotgun (WGS) entry which is preliminary data.</text>
</comment>
<feature type="transmembrane region" description="Helical" evidence="1">
    <location>
        <begin position="61"/>
        <end position="77"/>
    </location>
</feature>
<accession>A0ABV5IBT0</accession>
<name>A0ABV5IBT0_9ACTN</name>